<feature type="compositionally biased region" description="Acidic residues" evidence="1">
    <location>
        <begin position="25"/>
        <end position="37"/>
    </location>
</feature>
<dbReference type="OrthoDB" id="4803286at2759"/>
<evidence type="ECO:0000313" key="2">
    <source>
        <dbReference type="EMBL" id="KDN66935.1"/>
    </source>
</evidence>
<evidence type="ECO:0000313" key="3">
    <source>
        <dbReference type="Proteomes" id="UP000027238"/>
    </source>
</evidence>
<comment type="caution">
    <text evidence="2">The sequence shown here is derived from an EMBL/GenBank/DDBJ whole genome shotgun (WGS) entry which is preliminary data.</text>
</comment>
<feature type="region of interest" description="Disordered" evidence="1">
    <location>
        <begin position="242"/>
        <end position="264"/>
    </location>
</feature>
<feature type="region of interest" description="Disordered" evidence="1">
    <location>
        <begin position="57"/>
        <end position="80"/>
    </location>
</feature>
<reference evidence="3" key="1">
    <citation type="journal article" date="2014" name="Genome Announc.">
        <title>Draft genome sequence of Colletotrichum sublineola, a destructive pathogen of cultivated sorghum.</title>
        <authorList>
            <person name="Baroncelli R."/>
            <person name="Sanz-Martin J.M."/>
            <person name="Rech G.E."/>
            <person name="Sukno S.A."/>
            <person name="Thon M.R."/>
        </authorList>
    </citation>
    <scope>NUCLEOTIDE SEQUENCE [LARGE SCALE GENOMIC DNA]</scope>
    <source>
        <strain evidence="3">TX430BB</strain>
    </source>
</reference>
<accession>A0A066XLN2</accession>
<evidence type="ECO:0008006" key="4">
    <source>
        <dbReference type="Google" id="ProtNLM"/>
    </source>
</evidence>
<sequence length="264" mass="29720">SAAAAPQQSPSQPSSDRTAARPSLDTEEPVIDEEEAELASELSALRKKRLIDEIRRLQEEEGQPARQRARQSPPSSIPSAALGRGLPALIFKGQDWNEVQTFLFQLAGRFQIFGITDDLQRVLYASSCLQGIVHRRWVIYVGNQGGMEGITWGAMEDWLRASVSADEDTRAFQAIGRMLAMRQQPNQTYQQFIDRWEEVESECPDPLPERTRVVWVVHRLLPELQHSVMAAGVPKTRAELDGRARRAEVFRNPRASRPAEQPPS</sequence>
<feature type="non-terminal residue" evidence="2">
    <location>
        <position position="1"/>
    </location>
</feature>
<protein>
    <recommendedName>
        <fullName evidence="4">Retrotransposon gag domain-containing protein</fullName>
    </recommendedName>
</protein>
<dbReference type="AlphaFoldDB" id="A0A066XLN2"/>
<feature type="region of interest" description="Disordered" evidence="1">
    <location>
        <begin position="1"/>
        <end position="37"/>
    </location>
</feature>
<keyword evidence="3" id="KW-1185">Reference proteome</keyword>
<feature type="compositionally biased region" description="Low complexity" evidence="1">
    <location>
        <begin position="1"/>
        <end position="15"/>
    </location>
</feature>
<feature type="compositionally biased region" description="Basic and acidic residues" evidence="1">
    <location>
        <begin position="242"/>
        <end position="251"/>
    </location>
</feature>
<evidence type="ECO:0000256" key="1">
    <source>
        <dbReference type="SAM" id="MobiDB-lite"/>
    </source>
</evidence>
<gene>
    <name evidence="2" type="ORF">CSUB01_12671</name>
</gene>
<organism evidence="2 3">
    <name type="scientific">Colletotrichum sublineola</name>
    <name type="common">Sorghum anthracnose fungus</name>
    <dbReference type="NCBI Taxonomy" id="1173701"/>
    <lineage>
        <taxon>Eukaryota</taxon>
        <taxon>Fungi</taxon>
        <taxon>Dikarya</taxon>
        <taxon>Ascomycota</taxon>
        <taxon>Pezizomycotina</taxon>
        <taxon>Sordariomycetes</taxon>
        <taxon>Hypocreomycetidae</taxon>
        <taxon>Glomerellales</taxon>
        <taxon>Glomerellaceae</taxon>
        <taxon>Colletotrichum</taxon>
        <taxon>Colletotrichum graminicola species complex</taxon>
    </lineage>
</organism>
<dbReference type="EMBL" id="JMSE01000871">
    <property type="protein sequence ID" value="KDN66935.1"/>
    <property type="molecule type" value="Genomic_DNA"/>
</dbReference>
<dbReference type="Proteomes" id="UP000027238">
    <property type="component" value="Unassembled WGS sequence"/>
</dbReference>
<dbReference type="HOGENOM" id="CLU_1055790_0_0_1"/>
<dbReference type="OMA" id="ITWGAME"/>
<name>A0A066XLN2_COLSU</name>
<dbReference type="STRING" id="1173701.A0A066XLN2"/>
<dbReference type="eggNOG" id="ENOG502RPWU">
    <property type="taxonomic scope" value="Eukaryota"/>
</dbReference>
<proteinExistence type="predicted"/>